<dbReference type="NCBIfam" id="TIGR00778">
    <property type="entry name" value="ahpD_dom"/>
    <property type="match status" value="1"/>
</dbReference>
<dbReference type="InterPro" id="IPR004675">
    <property type="entry name" value="AhpD_core"/>
</dbReference>
<evidence type="ECO:0000313" key="3">
    <source>
        <dbReference type="EMBL" id="SDE13677.1"/>
    </source>
</evidence>
<dbReference type="Proteomes" id="UP001273799">
    <property type="component" value="Unassembled WGS sequence"/>
</dbReference>
<dbReference type="Proteomes" id="UP000182744">
    <property type="component" value="Unassembled WGS sequence"/>
</dbReference>
<keyword evidence="4" id="KW-1185">Reference proteome</keyword>
<dbReference type="PANTHER" id="PTHR33930">
    <property type="entry name" value="ALKYL HYDROPEROXIDE REDUCTASE AHPD"/>
    <property type="match status" value="1"/>
</dbReference>
<accession>A0A0K9ES59</accession>
<proteinExistence type="predicted"/>
<dbReference type="EMBL" id="JAWNFU010000001">
    <property type="protein sequence ID" value="MDY5152572.1"/>
    <property type="molecule type" value="Genomic_DNA"/>
</dbReference>
<evidence type="ECO:0000259" key="1">
    <source>
        <dbReference type="Pfam" id="PF02627"/>
    </source>
</evidence>
<dbReference type="PATRIC" id="fig|1657.3.peg.1820"/>
<dbReference type="InterPro" id="IPR003779">
    <property type="entry name" value="CMD-like"/>
</dbReference>
<reference evidence="2" key="3">
    <citation type="submission" date="2023-10" db="EMBL/GenBank/DDBJ databases">
        <title>Whole Genome based description of the genera Actinobaculum and Actinotignum reveals a complex phylogenetic relationship within the species included in the genus Actinotignum.</title>
        <authorList>
            <person name="Jensen C.S."/>
            <person name="Dargis R."/>
            <person name="Kemp M."/>
            <person name="Christensen J.J."/>
        </authorList>
    </citation>
    <scope>NUCLEOTIDE SEQUENCE</scope>
    <source>
        <strain evidence="2">Actinobaculum_suis_CCUG19206T</strain>
    </source>
</reference>
<name>A0A0K9ES59_9ACTO</name>
<dbReference type="InterPro" id="IPR029032">
    <property type="entry name" value="AhpD-like"/>
</dbReference>
<dbReference type="RefSeq" id="WP_049620292.1">
    <property type="nucleotide sequence ID" value="NZ_FNAU01000002.1"/>
</dbReference>
<evidence type="ECO:0000313" key="2">
    <source>
        <dbReference type="EMBL" id="MDY5152572.1"/>
    </source>
</evidence>
<dbReference type="PANTHER" id="PTHR33930:SF2">
    <property type="entry name" value="BLR3452 PROTEIN"/>
    <property type="match status" value="1"/>
</dbReference>
<evidence type="ECO:0000313" key="4">
    <source>
        <dbReference type="Proteomes" id="UP000182744"/>
    </source>
</evidence>
<dbReference type="GO" id="GO:0051920">
    <property type="term" value="F:peroxiredoxin activity"/>
    <property type="evidence" value="ECO:0007669"/>
    <property type="project" value="InterPro"/>
</dbReference>
<dbReference type="SUPFAM" id="SSF69118">
    <property type="entry name" value="AhpD-like"/>
    <property type="match status" value="1"/>
</dbReference>
<protein>
    <submittedName>
        <fullName evidence="3">4-carboxymuconolactone decarboxylase</fullName>
    </submittedName>
    <submittedName>
        <fullName evidence="2">Carboxymuconolactone decarboxylase family protein</fullName>
    </submittedName>
</protein>
<reference evidence="4" key="2">
    <citation type="submission" date="2016-10" db="EMBL/GenBank/DDBJ databases">
        <authorList>
            <person name="Varghese N."/>
        </authorList>
    </citation>
    <scope>NUCLEOTIDE SEQUENCE [LARGE SCALE GENOMIC DNA]</scope>
    <source>
        <strain evidence="4">DSM 20639</strain>
    </source>
</reference>
<feature type="domain" description="Carboxymuconolactone decarboxylase-like" evidence="1">
    <location>
        <begin position="24"/>
        <end position="104"/>
    </location>
</feature>
<organism evidence="3 4">
    <name type="scientific">Actinobaculum suis</name>
    <dbReference type="NCBI Taxonomy" id="1657"/>
    <lineage>
        <taxon>Bacteria</taxon>
        <taxon>Bacillati</taxon>
        <taxon>Actinomycetota</taxon>
        <taxon>Actinomycetes</taxon>
        <taxon>Actinomycetales</taxon>
        <taxon>Actinomycetaceae</taxon>
        <taxon>Actinobaculum</taxon>
    </lineage>
</organism>
<dbReference type="AlphaFoldDB" id="A0A0K9ES59"/>
<reference evidence="3" key="1">
    <citation type="submission" date="2016-10" db="EMBL/GenBank/DDBJ databases">
        <authorList>
            <person name="de Groot N.N."/>
        </authorList>
    </citation>
    <scope>NUCLEOTIDE SEQUENCE [LARGE SCALE GENOMIC DNA]</scope>
    <source>
        <strain evidence="3">DSM 20639</strain>
    </source>
</reference>
<dbReference type="EMBL" id="FNAU01000002">
    <property type="protein sequence ID" value="SDE13677.1"/>
    <property type="molecule type" value="Genomic_DNA"/>
</dbReference>
<dbReference type="Gene3D" id="1.20.1290.10">
    <property type="entry name" value="AhpD-like"/>
    <property type="match status" value="1"/>
</dbReference>
<sequence>MSYKEKAKANKKETAELFKAAPEDLKAFMHMHDLNMKEDALDVKTKELIALAIAISTKCEGCIIAHVDALAKAGGTREELVAMIKVCLLMNGGPGTVYGAKALAAFDELTAE</sequence>
<gene>
    <name evidence="2" type="ORF">R6G71_00660</name>
    <name evidence="3" type="ORF">SAMN05421878_102208</name>
</gene>
<dbReference type="Pfam" id="PF02627">
    <property type="entry name" value="CMD"/>
    <property type="match status" value="1"/>
</dbReference>
<dbReference type="STRING" id="1657.ACU20_05295"/>